<evidence type="ECO:0000313" key="8">
    <source>
        <dbReference type="EMBL" id="PVU92637.1"/>
    </source>
</evidence>
<gene>
    <name evidence="8" type="ORF">BB559_003644</name>
    <name evidence="7" type="ORF">BB559_004459</name>
</gene>
<comment type="caution">
    <text evidence="8">The sequence shown here is derived from an EMBL/GenBank/DDBJ whole genome shotgun (WGS) entry which is preliminary data.</text>
</comment>
<dbReference type="AlphaFoldDB" id="A0A2T9YJY0"/>
<dbReference type="Proteomes" id="UP000245699">
    <property type="component" value="Unassembled WGS sequence"/>
</dbReference>
<dbReference type="GO" id="GO:0008250">
    <property type="term" value="C:oligosaccharyltransferase complex"/>
    <property type="evidence" value="ECO:0007669"/>
    <property type="project" value="UniProtKB-UniRule"/>
</dbReference>
<comment type="similarity">
    <text evidence="2 6">Belongs to the OST5 family.</text>
</comment>
<reference evidence="8 9" key="1">
    <citation type="journal article" date="2018" name="MBio">
        <title>Comparative Genomics Reveals the Core Gene Toolbox for the Fungus-Insect Symbiosis.</title>
        <authorList>
            <person name="Wang Y."/>
            <person name="Stata M."/>
            <person name="Wang W."/>
            <person name="Stajich J.E."/>
            <person name="White M.M."/>
            <person name="Moncalvo J.M."/>
        </authorList>
    </citation>
    <scope>NUCLEOTIDE SEQUENCE [LARGE SCALE GENOMIC DNA]</scope>
    <source>
        <strain evidence="8 9">AUS-77-4</strain>
    </source>
</reference>
<protein>
    <recommendedName>
        <fullName evidence="6">Dolichyl-diphosphooligosaccharide-protein glycosyltransferase subunit OST5</fullName>
    </recommendedName>
</protein>
<proteinExistence type="inferred from homology"/>
<comment type="function">
    <text evidence="6">Subunit of the oligosaccharyl transferase (OST) complex that catalyzes the initial transfer of a defined glycan (Glc(3)Man(9)GlcNAc(2) in eukaryotes) from the lipid carrier dolichol-pyrophosphate to an asparagine residue within an Asn-X-Ser/Thr consensus motif in nascent polypeptide chains, the first step in protein N-glycosylation. N-glycosylation occurs cotranslationally and the complex associates with the Sec61 complex at the channel-forming translocon complex that mediates protein translocation across the endoplasmic reticulum (ER). All subunits are required for a maximal enzyme activity.</text>
</comment>
<dbReference type="EMBL" id="MBFT01000354">
    <property type="protein sequence ID" value="PVU92637.1"/>
    <property type="molecule type" value="Genomic_DNA"/>
</dbReference>
<keyword evidence="3 6" id="KW-0812">Transmembrane</keyword>
<evidence type="ECO:0000256" key="2">
    <source>
        <dbReference type="ARBA" id="ARBA00009825"/>
    </source>
</evidence>
<dbReference type="Pfam" id="PF05251">
    <property type="entry name" value="Ost5"/>
    <property type="match status" value="1"/>
</dbReference>
<accession>A0A2T9YJY0</accession>
<keyword evidence="4 6" id="KW-1133">Transmembrane helix</keyword>
<keyword evidence="5 6" id="KW-0472">Membrane</keyword>
<sequence>MNSLNANIEQMWTGTTFQPFVSNEMFSYLSLVLGILGFILFGLFSLSSKSFSTETTFAALTSITLGFAFVFALLYTGILL</sequence>
<name>A0A2T9YJY0_9FUNG</name>
<dbReference type="InterPro" id="IPR007915">
    <property type="entry name" value="TMEM258/Ost5"/>
</dbReference>
<evidence type="ECO:0000256" key="3">
    <source>
        <dbReference type="ARBA" id="ARBA00022692"/>
    </source>
</evidence>
<evidence type="ECO:0000256" key="5">
    <source>
        <dbReference type="ARBA" id="ARBA00023136"/>
    </source>
</evidence>
<evidence type="ECO:0000256" key="6">
    <source>
        <dbReference type="RuleBase" id="RU367008"/>
    </source>
</evidence>
<evidence type="ECO:0000256" key="4">
    <source>
        <dbReference type="ARBA" id="ARBA00022989"/>
    </source>
</evidence>
<comment type="subunit">
    <text evidence="6">Component of the oligosaccharyltransferase (OST) complex.</text>
</comment>
<evidence type="ECO:0000313" key="9">
    <source>
        <dbReference type="Proteomes" id="UP000245699"/>
    </source>
</evidence>
<comment type="subcellular location">
    <subcellularLocation>
        <location evidence="1 6">Membrane</location>
        <topology evidence="1 6">Multi-pass membrane protein</topology>
    </subcellularLocation>
</comment>
<organism evidence="8 9">
    <name type="scientific">Furculomyces boomerangus</name>
    <dbReference type="NCBI Taxonomy" id="61424"/>
    <lineage>
        <taxon>Eukaryota</taxon>
        <taxon>Fungi</taxon>
        <taxon>Fungi incertae sedis</taxon>
        <taxon>Zoopagomycota</taxon>
        <taxon>Kickxellomycotina</taxon>
        <taxon>Harpellomycetes</taxon>
        <taxon>Harpellales</taxon>
        <taxon>Harpellaceae</taxon>
        <taxon>Furculomyces</taxon>
    </lineage>
</organism>
<keyword evidence="9" id="KW-1185">Reference proteome</keyword>
<dbReference type="GO" id="GO:0006487">
    <property type="term" value="P:protein N-linked glycosylation"/>
    <property type="evidence" value="ECO:0007669"/>
    <property type="project" value="UniProtKB-UniRule"/>
</dbReference>
<evidence type="ECO:0000313" key="7">
    <source>
        <dbReference type="EMBL" id="PVU90762.1"/>
    </source>
</evidence>
<feature type="transmembrane region" description="Helical" evidence="6">
    <location>
        <begin position="25"/>
        <end position="44"/>
    </location>
</feature>
<evidence type="ECO:0000256" key="1">
    <source>
        <dbReference type="ARBA" id="ARBA00004141"/>
    </source>
</evidence>
<feature type="transmembrane region" description="Helical" evidence="6">
    <location>
        <begin position="56"/>
        <end position="78"/>
    </location>
</feature>
<dbReference type="EMBL" id="MBFT01000463">
    <property type="protein sequence ID" value="PVU90762.1"/>
    <property type="molecule type" value="Genomic_DNA"/>
</dbReference>